<keyword evidence="1" id="KW-0723">Serine/threonine-protein kinase</keyword>
<dbReference type="STRING" id="1048205.AB852_08740"/>
<gene>
    <name evidence="3" type="ORF">AB852_08740</name>
</gene>
<protein>
    <recommendedName>
        <fullName evidence="2">Histidine kinase/HSP90-like ATPase domain-containing protein</fullName>
    </recommendedName>
</protein>
<keyword evidence="1" id="KW-0418">Kinase</keyword>
<dbReference type="Gene3D" id="3.30.565.10">
    <property type="entry name" value="Histidine kinase-like ATPase, C-terminal domain"/>
    <property type="match status" value="1"/>
</dbReference>
<dbReference type="Proteomes" id="UP000186455">
    <property type="component" value="Unassembled WGS sequence"/>
</dbReference>
<feature type="domain" description="Histidine kinase/HSP90-like ATPase" evidence="2">
    <location>
        <begin position="22"/>
        <end position="113"/>
    </location>
</feature>
<dbReference type="SUPFAM" id="SSF55874">
    <property type="entry name" value="ATPase domain of HSP90 chaperone/DNA topoisomerase II/histidine kinase"/>
    <property type="match status" value="1"/>
</dbReference>
<dbReference type="GO" id="GO:0004674">
    <property type="term" value="F:protein serine/threonine kinase activity"/>
    <property type="evidence" value="ECO:0007669"/>
    <property type="project" value="UniProtKB-KW"/>
</dbReference>
<reference evidence="3 4" key="1">
    <citation type="submission" date="2015-06" db="EMBL/GenBank/DDBJ databases">
        <title>Cloning and characterization of the uncialamcin biosynthetic gene cluster.</title>
        <authorList>
            <person name="Yan X."/>
            <person name="Huang T."/>
            <person name="Ge H."/>
            <person name="Shen B."/>
        </authorList>
    </citation>
    <scope>NUCLEOTIDE SEQUENCE [LARGE SCALE GENOMIC DNA]</scope>
    <source>
        <strain evidence="3 4">DCA2648</strain>
    </source>
</reference>
<keyword evidence="1" id="KW-0808">Transferase</keyword>
<organism evidence="3 4">
    <name type="scientific">Streptomyces uncialis</name>
    <dbReference type="NCBI Taxonomy" id="1048205"/>
    <lineage>
        <taxon>Bacteria</taxon>
        <taxon>Bacillati</taxon>
        <taxon>Actinomycetota</taxon>
        <taxon>Actinomycetes</taxon>
        <taxon>Kitasatosporales</taxon>
        <taxon>Streptomycetaceae</taxon>
        <taxon>Streptomyces</taxon>
    </lineage>
</organism>
<dbReference type="InterPro" id="IPR003594">
    <property type="entry name" value="HATPase_dom"/>
</dbReference>
<dbReference type="InterPro" id="IPR036890">
    <property type="entry name" value="HATPase_C_sf"/>
</dbReference>
<keyword evidence="4" id="KW-1185">Reference proteome</keyword>
<evidence type="ECO:0000256" key="1">
    <source>
        <dbReference type="ARBA" id="ARBA00022527"/>
    </source>
</evidence>
<name>A0A1Q4VBF6_9ACTN</name>
<dbReference type="EMBL" id="LFBV01000002">
    <property type="protein sequence ID" value="OKH95157.1"/>
    <property type="molecule type" value="Genomic_DNA"/>
</dbReference>
<dbReference type="InterPro" id="IPR050267">
    <property type="entry name" value="Anti-sigma-factor_SerPK"/>
</dbReference>
<dbReference type="Pfam" id="PF13581">
    <property type="entry name" value="HATPase_c_2"/>
    <property type="match status" value="1"/>
</dbReference>
<accession>A0A1Q4VBF6</accession>
<dbReference type="AlphaFoldDB" id="A0A1Q4VBF6"/>
<proteinExistence type="predicted"/>
<evidence type="ECO:0000313" key="3">
    <source>
        <dbReference type="EMBL" id="OKH95157.1"/>
    </source>
</evidence>
<sequence>MRHTRIHLDRCARACGEARRWARNTLRDWPPPDGCPHGRADEDIVLVVSELVTNAVTHAVGPIRADLHRHPDGSIRVAVTDGGPAAFTHRPAAGPLAEHGRGLAIVAALAARHGRDTTPARPFHARSWAVLTPTR</sequence>
<evidence type="ECO:0000259" key="2">
    <source>
        <dbReference type="Pfam" id="PF13581"/>
    </source>
</evidence>
<dbReference type="CDD" id="cd16936">
    <property type="entry name" value="HATPase_RsbW-like"/>
    <property type="match status" value="1"/>
</dbReference>
<evidence type="ECO:0000313" key="4">
    <source>
        <dbReference type="Proteomes" id="UP000186455"/>
    </source>
</evidence>
<dbReference type="PANTHER" id="PTHR35526:SF3">
    <property type="entry name" value="ANTI-SIGMA-F FACTOR RSBW"/>
    <property type="match status" value="1"/>
</dbReference>
<dbReference type="PANTHER" id="PTHR35526">
    <property type="entry name" value="ANTI-SIGMA-F FACTOR RSBW-RELATED"/>
    <property type="match status" value="1"/>
</dbReference>
<comment type="caution">
    <text evidence="3">The sequence shown here is derived from an EMBL/GenBank/DDBJ whole genome shotgun (WGS) entry which is preliminary data.</text>
</comment>